<dbReference type="PROSITE" id="PS50850">
    <property type="entry name" value="MFS"/>
    <property type="match status" value="1"/>
</dbReference>
<dbReference type="STRING" id="7102.A0A2A4JAH3"/>
<dbReference type="EMBL" id="NWSH01002380">
    <property type="protein sequence ID" value="PCG68430.1"/>
    <property type="molecule type" value="Genomic_DNA"/>
</dbReference>
<evidence type="ECO:0000259" key="7">
    <source>
        <dbReference type="PROSITE" id="PS50850"/>
    </source>
</evidence>
<evidence type="ECO:0000256" key="4">
    <source>
        <dbReference type="ARBA" id="ARBA00022989"/>
    </source>
</evidence>
<gene>
    <name evidence="8" type="ORF">B5V51_5250</name>
</gene>
<evidence type="ECO:0000256" key="1">
    <source>
        <dbReference type="ARBA" id="ARBA00004141"/>
    </source>
</evidence>
<comment type="subcellular location">
    <subcellularLocation>
        <location evidence="1">Membrane</location>
        <topology evidence="1">Multi-pass membrane protein</topology>
    </subcellularLocation>
</comment>
<dbReference type="AlphaFoldDB" id="A0A2A4JAH3"/>
<dbReference type="PANTHER" id="PTHR23511">
    <property type="entry name" value="SYNAPTIC VESICLE GLYCOPROTEIN 2"/>
    <property type="match status" value="1"/>
</dbReference>
<keyword evidence="2" id="KW-0813">Transport</keyword>
<dbReference type="PANTHER" id="PTHR23511:SF35">
    <property type="entry name" value="MAJOR FACILITATOR SUPERFAMILY (MFS) PROFILE DOMAIN-CONTAINING PROTEIN"/>
    <property type="match status" value="1"/>
</dbReference>
<keyword evidence="3 6" id="KW-0812">Transmembrane</keyword>
<proteinExistence type="predicted"/>
<feature type="transmembrane region" description="Helical" evidence="6">
    <location>
        <begin position="137"/>
        <end position="160"/>
    </location>
</feature>
<feature type="transmembrane region" description="Helical" evidence="6">
    <location>
        <begin position="307"/>
        <end position="330"/>
    </location>
</feature>
<dbReference type="InterPro" id="IPR036259">
    <property type="entry name" value="MFS_trans_sf"/>
</dbReference>
<sequence>MAPSKNSYNINKSHINNIEMNTVDYSKTEFSYEEALEITGHGRYNYGLLLTCFVLIIAMGIDIFGLGIIVTAATCDLDLTLSQIGILSSMSFAGIIVMSYPWGYLSDTRGRKLVLMWAMGGSFISSVISSLSPTWQVLAALRFCSSALSSAAESATYALIGECCGTRVRAKYMLLITSALMITPALYYITAFLIMKLDFTVHLLGISYRPWRLLTLIMALPLGLSALLLWFYSESPKFLANVGRNEEAVKVLKRIYVANGHDGDKFPVKQIYLEDGNKEQVGVFSLQSLWTQIAPLFKPPLLWKTALLYYLTFVTYIANNSFAIILPTIFNIFFTSYATSAADASFCDLFHLTNTTAADDKEVSECKNTIEDNTIWAGCAHGMSFFVLNAIISQCAGRRKPLTIIILLIAAAAGASINNTGDAISGLVLFYIFLTTAMVFGVISSYFVDLYPTSYRGMIACLGMMVARLSAFAGTNILSGAMTDHCSVALYSGAGIVLSGAVAALFLPSDSKIHS</sequence>
<dbReference type="InterPro" id="IPR020846">
    <property type="entry name" value="MFS_dom"/>
</dbReference>
<feature type="transmembrane region" description="Helical" evidence="6">
    <location>
        <begin position="172"/>
        <end position="194"/>
    </location>
</feature>
<keyword evidence="5 6" id="KW-0472">Membrane</keyword>
<dbReference type="Pfam" id="PF07690">
    <property type="entry name" value="MFS_1"/>
    <property type="match status" value="1"/>
</dbReference>
<feature type="transmembrane region" description="Helical" evidence="6">
    <location>
        <begin position="401"/>
        <end position="417"/>
    </location>
</feature>
<dbReference type="SUPFAM" id="SSF103473">
    <property type="entry name" value="MFS general substrate transporter"/>
    <property type="match status" value="1"/>
</dbReference>
<dbReference type="GO" id="GO:0022857">
    <property type="term" value="F:transmembrane transporter activity"/>
    <property type="evidence" value="ECO:0007669"/>
    <property type="project" value="InterPro"/>
</dbReference>
<feature type="domain" description="Major facilitator superfamily (MFS) profile" evidence="7">
    <location>
        <begin position="48"/>
        <end position="512"/>
    </location>
</feature>
<protein>
    <recommendedName>
        <fullName evidence="7">Major facilitator superfamily (MFS) profile domain-containing protein</fullName>
    </recommendedName>
</protein>
<dbReference type="Gene3D" id="1.20.1250.20">
    <property type="entry name" value="MFS general substrate transporter like domains"/>
    <property type="match status" value="1"/>
</dbReference>
<feature type="transmembrane region" description="Helical" evidence="6">
    <location>
        <begin position="459"/>
        <end position="482"/>
    </location>
</feature>
<accession>A0A2A4JAH3</accession>
<feature type="transmembrane region" description="Helical" evidence="6">
    <location>
        <begin position="79"/>
        <end position="101"/>
    </location>
</feature>
<evidence type="ECO:0000256" key="2">
    <source>
        <dbReference type="ARBA" id="ARBA00022448"/>
    </source>
</evidence>
<feature type="transmembrane region" description="Helical" evidence="6">
    <location>
        <begin position="113"/>
        <end position="131"/>
    </location>
</feature>
<evidence type="ECO:0000256" key="3">
    <source>
        <dbReference type="ARBA" id="ARBA00022692"/>
    </source>
</evidence>
<dbReference type="InterPro" id="IPR011701">
    <property type="entry name" value="MFS"/>
</dbReference>
<comment type="caution">
    <text evidence="8">The sequence shown here is derived from an EMBL/GenBank/DDBJ whole genome shotgun (WGS) entry which is preliminary data.</text>
</comment>
<name>A0A2A4JAH3_HELVI</name>
<feature type="transmembrane region" description="Helical" evidence="6">
    <location>
        <begin position="48"/>
        <end position="73"/>
    </location>
</feature>
<evidence type="ECO:0000256" key="6">
    <source>
        <dbReference type="SAM" id="Phobius"/>
    </source>
</evidence>
<evidence type="ECO:0000256" key="5">
    <source>
        <dbReference type="ARBA" id="ARBA00023136"/>
    </source>
</evidence>
<feature type="transmembrane region" description="Helical" evidence="6">
    <location>
        <begin position="214"/>
        <end position="232"/>
    </location>
</feature>
<feature type="transmembrane region" description="Helical" evidence="6">
    <location>
        <begin position="423"/>
        <end position="447"/>
    </location>
</feature>
<reference evidence="8" key="1">
    <citation type="submission" date="2017-09" db="EMBL/GenBank/DDBJ databases">
        <title>Contemporary evolution of a Lepidopteran species, Heliothis virescens, in response to modern agricultural practices.</title>
        <authorList>
            <person name="Fritz M.L."/>
            <person name="Deyonke A.M."/>
            <person name="Papanicolaou A."/>
            <person name="Micinski S."/>
            <person name="Westbrook J."/>
            <person name="Gould F."/>
        </authorList>
    </citation>
    <scope>NUCLEOTIDE SEQUENCE [LARGE SCALE GENOMIC DNA]</scope>
    <source>
        <strain evidence="8">HvINT-</strain>
        <tissue evidence="8">Whole body</tissue>
    </source>
</reference>
<feature type="transmembrane region" description="Helical" evidence="6">
    <location>
        <begin position="488"/>
        <end position="507"/>
    </location>
</feature>
<evidence type="ECO:0000313" key="8">
    <source>
        <dbReference type="EMBL" id="PCG68430.1"/>
    </source>
</evidence>
<organism evidence="8">
    <name type="scientific">Heliothis virescens</name>
    <name type="common">Tobacco budworm moth</name>
    <dbReference type="NCBI Taxonomy" id="7102"/>
    <lineage>
        <taxon>Eukaryota</taxon>
        <taxon>Metazoa</taxon>
        <taxon>Ecdysozoa</taxon>
        <taxon>Arthropoda</taxon>
        <taxon>Hexapoda</taxon>
        <taxon>Insecta</taxon>
        <taxon>Pterygota</taxon>
        <taxon>Neoptera</taxon>
        <taxon>Endopterygota</taxon>
        <taxon>Lepidoptera</taxon>
        <taxon>Glossata</taxon>
        <taxon>Ditrysia</taxon>
        <taxon>Noctuoidea</taxon>
        <taxon>Noctuidae</taxon>
        <taxon>Heliothinae</taxon>
        <taxon>Heliothis</taxon>
    </lineage>
</organism>
<dbReference type="GO" id="GO:0016020">
    <property type="term" value="C:membrane"/>
    <property type="evidence" value="ECO:0007669"/>
    <property type="project" value="UniProtKB-SubCell"/>
</dbReference>
<keyword evidence="4 6" id="KW-1133">Transmembrane helix</keyword>